<accession>A0A0A9E3W5</accession>
<proteinExistence type="predicted"/>
<dbReference type="AlphaFoldDB" id="A0A0A9E3W5"/>
<name>A0A0A9E3W5_ARUDO</name>
<reference evidence="1" key="1">
    <citation type="submission" date="2014-09" db="EMBL/GenBank/DDBJ databases">
        <authorList>
            <person name="Magalhaes I.L.F."/>
            <person name="Oliveira U."/>
            <person name="Santos F.R."/>
            <person name="Vidigal T.H.D.A."/>
            <person name="Brescovit A.D."/>
            <person name="Santos A.J."/>
        </authorList>
    </citation>
    <scope>NUCLEOTIDE SEQUENCE</scope>
    <source>
        <tissue evidence="1">Shoot tissue taken approximately 20 cm above the soil surface</tissue>
    </source>
</reference>
<organism evidence="1">
    <name type="scientific">Arundo donax</name>
    <name type="common">Giant reed</name>
    <name type="synonym">Donax arundinaceus</name>
    <dbReference type="NCBI Taxonomy" id="35708"/>
    <lineage>
        <taxon>Eukaryota</taxon>
        <taxon>Viridiplantae</taxon>
        <taxon>Streptophyta</taxon>
        <taxon>Embryophyta</taxon>
        <taxon>Tracheophyta</taxon>
        <taxon>Spermatophyta</taxon>
        <taxon>Magnoliopsida</taxon>
        <taxon>Liliopsida</taxon>
        <taxon>Poales</taxon>
        <taxon>Poaceae</taxon>
        <taxon>PACMAD clade</taxon>
        <taxon>Arundinoideae</taxon>
        <taxon>Arundineae</taxon>
        <taxon>Arundo</taxon>
    </lineage>
</organism>
<sequence>MLNYHQQYPSYVVYGGFALLNGNVDPLKLQEYCPTSFCRKSMVYTI</sequence>
<dbReference type="EMBL" id="GBRH01207243">
    <property type="protein sequence ID" value="JAD90652.1"/>
    <property type="molecule type" value="Transcribed_RNA"/>
</dbReference>
<reference evidence="1" key="2">
    <citation type="journal article" date="2015" name="Data Brief">
        <title>Shoot transcriptome of the giant reed, Arundo donax.</title>
        <authorList>
            <person name="Barrero R.A."/>
            <person name="Guerrero F.D."/>
            <person name="Moolhuijzen P."/>
            <person name="Goolsby J.A."/>
            <person name="Tidwell J."/>
            <person name="Bellgard S.E."/>
            <person name="Bellgard M.I."/>
        </authorList>
    </citation>
    <scope>NUCLEOTIDE SEQUENCE</scope>
    <source>
        <tissue evidence="1">Shoot tissue taken approximately 20 cm above the soil surface</tissue>
    </source>
</reference>
<evidence type="ECO:0000313" key="1">
    <source>
        <dbReference type="EMBL" id="JAD90652.1"/>
    </source>
</evidence>
<protein>
    <submittedName>
        <fullName evidence="1">Uncharacterized protein</fullName>
    </submittedName>
</protein>